<dbReference type="FunFam" id="2.130.10.10:FF:000178">
    <property type="entry name" value="WD repeat domain 3"/>
    <property type="match status" value="1"/>
</dbReference>
<feature type="repeat" description="WD" evidence="6">
    <location>
        <begin position="55"/>
        <end position="87"/>
    </location>
</feature>
<evidence type="ECO:0000256" key="6">
    <source>
        <dbReference type="PROSITE-ProRule" id="PRU00221"/>
    </source>
</evidence>
<evidence type="ECO:0000256" key="5">
    <source>
        <dbReference type="ARBA" id="ARBA00038229"/>
    </source>
</evidence>
<feature type="repeat" description="WD" evidence="6">
    <location>
        <begin position="192"/>
        <end position="226"/>
    </location>
</feature>
<keyword evidence="3" id="KW-0677">Repeat</keyword>
<evidence type="ECO:0000256" key="3">
    <source>
        <dbReference type="ARBA" id="ARBA00022737"/>
    </source>
</evidence>
<dbReference type="InterPro" id="IPR019775">
    <property type="entry name" value="WD40_repeat_CS"/>
</dbReference>
<feature type="repeat" description="WD" evidence="6">
    <location>
        <begin position="398"/>
        <end position="438"/>
    </location>
</feature>
<dbReference type="KEGG" id="more:E1B28_004458"/>
<dbReference type="Pfam" id="PF04003">
    <property type="entry name" value="Utp12"/>
    <property type="match status" value="1"/>
</dbReference>
<reference evidence="9" key="1">
    <citation type="journal article" date="2021" name="Genome Biol. Evol.">
        <title>The assembled and annotated genome of the fairy-ring fungus Marasmius oreades.</title>
        <authorList>
            <person name="Hiltunen M."/>
            <person name="Ament-Velasquez S.L."/>
            <person name="Johannesson H."/>
        </authorList>
    </citation>
    <scope>NUCLEOTIDE SEQUENCE</scope>
    <source>
        <strain evidence="9">03SP1</strain>
    </source>
</reference>
<dbReference type="CDD" id="cd00200">
    <property type="entry name" value="WD40"/>
    <property type="match status" value="2"/>
</dbReference>
<feature type="repeat" description="WD" evidence="6">
    <location>
        <begin position="96"/>
        <end position="129"/>
    </location>
</feature>
<evidence type="ECO:0000256" key="7">
    <source>
        <dbReference type="SAM" id="MobiDB-lite"/>
    </source>
</evidence>
<dbReference type="InterPro" id="IPR001680">
    <property type="entry name" value="WD40_rpt"/>
</dbReference>
<dbReference type="OrthoDB" id="407922at2759"/>
<dbReference type="Pfam" id="PF25172">
    <property type="entry name" value="Beta-prop_WDR3_2nd"/>
    <property type="match status" value="1"/>
</dbReference>
<dbReference type="FunFam" id="2.130.10.10:FF:000157">
    <property type="entry name" value="WD repeat domain 3"/>
    <property type="match status" value="1"/>
</dbReference>
<comment type="similarity">
    <text evidence="5">Belongs to the WD repeat WDR3/UTP12 family.</text>
</comment>
<evidence type="ECO:0000313" key="10">
    <source>
        <dbReference type="Proteomes" id="UP001049176"/>
    </source>
</evidence>
<dbReference type="PANTHER" id="PTHR19853">
    <property type="entry name" value="WD REPEAT CONTAINING PROTEIN 3 WDR3"/>
    <property type="match status" value="1"/>
</dbReference>
<feature type="compositionally biased region" description="Basic and acidic residues" evidence="7">
    <location>
        <begin position="305"/>
        <end position="321"/>
    </location>
</feature>
<feature type="repeat" description="WD" evidence="6">
    <location>
        <begin position="168"/>
        <end position="191"/>
    </location>
</feature>
<feature type="compositionally biased region" description="Basic residues" evidence="7">
    <location>
        <begin position="295"/>
        <end position="304"/>
    </location>
</feature>
<sequence length="917" mass="102982">MVQSYLRHGPTQAFGVVCSSSSNSLYDGKLAYVPALEDVLVWDVKKGQMLAMWHETGHRSEVTCIHRSPKQNIFAVGYADGSIRLWDSSGFVVTTFNGHKKAVTALAFNEQGTHLASGSQDTDLIIWDVVGEAGLYRLRGHRDQITCIKFLPVFSDIPSTSASSVFGMLLTTSKDTFMKLWDLSTQHCLQTIVAHRSDVWSMDIDIDQNLIFTGSGDGEVKAWKFDREVIFSGLKESDTGEIARAIETVAALPLSSKHRVSQISFHPTQPFLAVQSHDRSVEIFKIRTEEEIRKKQLRRKKRAKEKKEKARKTEDNKKDDKEPEEVEIGLVELFTPYAVVRGSGKIRSFDFGPGDSTTKSGIQIFTALSSNAIEVYSIPLPAKSKESPEPSRIHTVDLPGHRADVRTLCLSSDDQLLASASNGSLKIWNLKSTACIRTMECGSAVSSTFLPGDRHVAIGTKSGEILIFDISSSSLIESVLAHSGTVWSLHVRADGLAMVSGSADKEVKFWEFHHKDADNESNQSGRLLSLLHYRTLKMTDDVLSVRYSANNKFIAVALLDSTVKVFYQDSLKFFLSLYGHKLPVLSMDISSDSKLIVTCSADKNVKIWGLDFGDCHKSIFAHDESVMQVAFEKDSHYFWTAGKDKMVKYWDGDKFENIQRLEGHHGEIWALALSHHGNFVVTGSHDKSIRVWEKLDEPLFLEEEREKELEEIYERGIADTAASAETTAEMTGVSKQTTETVTAGERIIEALDLADGERETYEETLEGLQPPPRNPVLAAYDLEPEAYVLRVVEKVPSTALEDALLVLPFGKVISLMNYLNIWSLKQWNIPLVSRITFFLLKTHHHQIVANRIMRTSLIPLRKHLRLALQRQKEMVGYNLAALQYLRQRNAHESTATFFDEETVRAKISEVKKRKRVL</sequence>
<feature type="repeat" description="WD" evidence="6">
    <location>
        <begin position="619"/>
        <end position="651"/>
    </location>
</feature>
<dbReference type="Gene3D" id="2.130.10.10">
    <property type="entry name" value="YVTN repeat-like/Quinoprotein amine dehydrogenase"/>
    <property type="match status" value="4"/>
</dbReference>
<dbReference type="PROSITE" id="PS00678">
    <property type="entry name" value="WD_REPEATS_1"/>
    <property type="match status" value="2"/>
</dbReference>
<evidence type="ECO:0000313" key="9">
    <source>
        <dbReference type="EMBL" id="KAG7097071.1"/>
    </source>
</evidence>
<dbReference type="SUPFAM" id="SSF117289">
    <property type="entry name" value="Nucleoporin domain"/>
    <property type="match status" value="1"/>
</dbReference>
<dbReference type="InterPro" id="IPR036322">
    <property type="entry name" value="WD40_repeat_dom_sf"/>
</dbReference>
<keyword evidence="2 6" id="KW-0853">WD repeat</keyword>
<gene>
    <name evidence="9" type="ORF">E1B28_004458</name>
</gene>
<name>A0A9P7UYK3_9AGAR</name>
<keyword evidence="4" id="KW-0539">Nucleus</keyword>
<protein>
    <recommendedName>
        <fullName evidence="8">Small-subunit processome Utp12 domain-containing protein</fullName>
    </recommendedName>
</protein>
<organism evidence="9 10">
    <name type="scientific">Marasmius oreades</name>
    <name type="common">fairy-ring Marasmius</name>
    <dbReference type="NCBI Taxonomy" id="181124"/>
    <lineage>
        <taxon>Eukaryota</taxon>
        <taxon>Fungi</taxon>
        <taxon>Dikarya</taxon>
        <taxon>Basidiomycota</taxon>
        <taxon>Agaricomycotina</taxon>
        <taxon>Agaricomycetes</taxon>
        <taxon>Agaricomycetidae</taxon>
        <taxon>Agaricales</taxon>
        <taxon>Marasmiineae</taxon>
        <taxon>Marasmiaceae</taxon>
        <taxon>Marasmius</taxon>
    </lineage>
</organism>
<dbReference type="InterPro" id="IPR015943">
    <property type="entry name" value="WD40/YVTN_repeat-like_dom_sf"/>
</dbReference>
<dbReference type="GeneID" id="66073534"/>
<feature type="repeat" description="WD" evidence="6">
    <location>
        <begin position="577"/>
        <end position="618"/>
    </location>
</feature>
<dbReference type="PROSITE" id="PS50082">
    <property type="entry name" value="WD_REPEATS_2"/>
    <property type="match status" value="9"/>
</dbReference>
<dbReference type="PRINTS" id="PR00320">
    <property type="entry name" value="GPROTEINBRPT"/>
</dbReference>
<dbReference type="Pfam" id="PF25173">
    <property type="entry name" value="Beta-prop_WDR3_1st"/>
    <property type="match status" value="1"/>
</dbReference>
<dbReference type="PANTHER" id="PTHR19853:SF0">
    <property type="entry name" value="WD REPEAT-CONTAINING PROTEIN 3"/>
    <property type="match status" value="1"/>
</dbReference>
<keyword evidence="10" id="KW-1185">Reference proteome</keyword>
<dbReference type="EMBL" id="CM032182">
    <property type="protein sequence ID" value="KAG7097071.1"/>
    <property type="molecule type" value="Genomic_DNA"/>
</dbReference>
<dbReference type="Proteomes" id="UP001049176">
    <property type="component" value="Chromosome 2"/>
</dbReference>
<feature type="repeat" description="WD" evidence="6">
    <location>
        <begin position="661"/>
        <end position="693"/>
    </location>
</feature>
<dbReference type="RefSeq" id="XP_043013541.1">
    <property type="nucleotide sequence ID" value="XM_043148939.1"/>
</dbReference>
<dbReference type="InterPro" id="IPR051570">
    <property type="entry name" value="TBC1_cilium_biogenesis"/>
</dbReference>
<feature type="region of interest" description="Disordered" evidence="7">
    <location>
        <begin position="295"/>
        <end position="322"/>
    </location>
</feature>
<dbReference type="GO" id="GO:0032040">
    <property type="term" value="C:small-subunit processome"/>
    <property type="evidence" value="ECO:0007669"/>
    <property type="project" value="TreeGrafter"/>
</dbReference>
<dbReference type="SMART" id="SM00320">
    <property type="entry name" value="WD40"/>
    <property type="match status" value="12"/>
</dbReference>
<dbReference type="AlphaFoldDB" id="A0A9P7UYK3"/>
<dbReference type="PROSITE" id="PS50294">
    <property type="entry name" value="WD_REPEATS_REGION"/>
    <property type="match status" value="8"/>
</dbReference>
<dbReference type="GO" id="GO:0030515">
    <property type="term" value="F:snoRNA binding"/>
    <property type="evidence" value="ECO:0007669"/>
    <property type="project" value="TreeGrafter"/>
</dbReference>
<dbReference type="GO" id="GO:0030490">
    <property type="term" value="P:maturation of SSU-rRNA"/>
    <property type="evidence" value="ECO:0007669"/>
    <property type="project" value="TreeGrafter"/>
</dbReference>
<evidence type="ECO:0000256" key="1">
    <source>
        <dbReference type="ARBA" id="ARBA00004604"/>
    </source>
</evidence>
<evidence type="ECO:0000256" key="2">
    <source>
        <dbReference type="ARBA" id="ARBA00022574"/>
    </source>
</evidence>
<dbReference type="InterPro" id="IPR020472">
    <property type="entry name" value="WD40_PAC1"/>
</dbReference>
<feature type="repeat" description="WD" evidence="6">
    <location>
        <begin position="479"/>
        <end position="511"/>
    </location>
</feature>
<feature type="domain" description="Small-subunit processome Utp12" evidence="8">
    <location>
        <begin position="784"/>
        <end position="887"/>
    </location>
</feature>
<dbReference type="InterPro" id="IPR007148">
    <property type="entry name" value="SSU_processome_Utp12"/>
</dbReference>
<evidence type="ECO:0000259" key="8">
    <source>
        <dbReference type="Pfam" id="PF04003"/>
    </source>
</evidence>
<dbReference type="SUPFAM" id="SSF50978">
    <property type="entry name" value="WD40 repeat-like"/>
    <property type="match status" value="1"/>
</dbReference>
<dbReference type="GO" id="GO:0034388">
    <property type="term" value="C:Pwp2p-containing subcomplex of 90S preribosome"/>
    <property type="evidence" value="ECO:0007669"/>
    <property type="project" value="TreeGrafter"/>
</dbReference>
<evidence type="ECO:0000256" key="4">
    <source>
        <dbReference type="ARBA" id="ARBA00023242"/>
    </source>
</evidence>
<proteinExistence type="inferred from homology"/>
<accession>A0A9P7UYK3</accession>
<comment type="caution">
    <text evidence="9">The sequence shown here is derived from an EMBL/GenBank/DDBJ whole genome shotgun (WGS) entry which is preliminary data.</text>
</comment>
<comment type="subcellular location">
    <subcellularLocation>
        <location evidence="1">Nucleus</location>
        <location evidence="1">Nucleolus</location>
    </subcellularLocation>
</comment>